<keyword evidence="1" id="KW-1133">Transmembrane helix</keyword>
<feature type="transmembrane region" description="Helical" evidence="1">
    <location>
        <begin position="54"/>
        <end position="71"/>
    </location>
</feature>
<evidence type="ECO:0008006" key="4">
    <source>
        <dbReference type="Google" id="ProtNLM"/>
    </source>
</evidence>
<feature type="transmembrane region" description="Helical" evidence="1">
    <location>
        <begin position="12"/>
        <end position="34"/>
    </location>
</feature>
<proteinExistence type="predicted"/>
<evidence type="ECO:0000256" key="1">
    <source>
        <dbReference type="SAM" id="Phobius"/>
    </source>
</evidence>
<organism evidence="2 3">
    <name type="scientific">Cohnella cholangitidis</name>
    <dbReference type="NCBI Taxonomy" id="2598458"/>
    <lineage>
        <taxon>Bacteria</taxon>
        <taxon>Bacillati</taxon>
        <taxon>Bacillota</taxon>
        <taxon>Bacilli</taxon>
        <taxon>Bacillales</taxon>
        <taxon>Paenibacillaceae</taxon>
        <taxon>Cohnella</taxon>
    </lineage>
</organism>
<evidence type="ECO:0000313" key="3">
    <source>
        <dbReference type="Proteomes" id="UP000515679"/>
    </source>
</evidence>
<dbReference type="Proteomes" id="UP000515679">
    <property type="component" value="Chromosome"/>
</dbReference>
<keyword evidence="1" id="KW-0472">Membrane</keyword>
<dbReference type="KEGG" id="cchl:FPL14_01025"/>
<evidence type="ECO:0000313" key="2">
    <source>
        <dbReference type="EMBL" id="QMV39942.1"/>
    </source>
</evidence>
<dbReference type="RefSeq" id="WP_182301273.1">
    <property type="nucleotide sequence ID" value="NZ_CP041969.1"/>
</dbReference>
<feature type="transmembrane region" description="Helical" evidence="1">
    <location>
        <begin position="78"/>
        <end position="100"/>
    </location>
</feature>
<gene>
    <name evidence="2" type="ORF">FPL14_01025</name>
</gene>
<dbReference type="EMBL" id="CP041969">
    <property type="protein sequence ID" value="QMV39942.1"/>
    <property type="molecule type" value="Genomic_DNA"/>
</dbReference>
<dbReference type="AlphaFoldDB" id="A0A7G5BSK8"/>
<sequence length="104" mass="11730">MNHSKQQAATSVFSLVFSFLASSHHWLHMGVLMLLGSSSNMMETMSAMLGIRRFMIVATVVTIVFAVYRLIKHRCKNYWVISLTALSTIISASFIARTLIDFGW</sequence>
<protein>
    <recommendedName>
        <fullName evidence="4">DUF5658 domain-containing protein</fullName>
    </recommendedName>
</protein>
<keyword evidence="1" id="KW-0812">Transmembrane</keyword>
<accession>A0A7G5BSK8</accession>
<keyword evidence="3" id="KW-1185">Reference proteome</keyword>
<name>A0A7G5BSK8_9BACL</name>
<reference evidence="2 3" key="1">
    <citation type="submission" date="2019-07" db="EMBL/GenBank/DDBJ databases">
        <authorList>
            <person name="Kim J.K."/>
            <person name="Cheong H.-M."/>
            <person name="Choi Y."/>
            <person name="Hwang K.J."/>
            <person name="Lee S."/>
            <person name="Choi C."/>
        </authorList>
    </citation>
    <scope>NUCLEOTIDE SEQUENCE [LARGE SCALE GENOMIC DNA]</scope>
    <source>
        <strain evidence="2 3">KS 22</strain>
    </source>
</reference>